<sequence>MKAIIFAAGVGKRLQGVTEGRPKCLIDLCGRTLLSRHVEALGQSGVSQVVVVVGYAQNHIREAMAADPFVQEVRWVVNEQFTRGSITSLWAARSEMDDDVVLMDADVLYAPSILARLVRSPFPTALLMDETVKQESEECMIAAKAGRVLTLSKSLPSAYDEAGEGVGFLKVQEQDIPALLQSVQAYVAVGALDMEYEDALKEFFEKVPVGYEKIGGLPWIEIDFPEDIARAESEILPAVIRLEENTRATTLRP</sequence>
<gene>
    <name evidence="4" type="ORF">PQG83_19590</name>
</gene>
<dbReference type="Proteomes" id="UP001302494">
    <property type="component" value="Chromosome"/>
</dbReference>
<keyword evidence="1" id="KW-0808">Transferase</keyword>
<evidence type="ECO:0000256" key="2">
    <source>
        <dbReference type="ARBA" id="ARBA00022695"/>
    </source>
</evidence>
<keyword evidence="5" id="KW-1185">Reference proteome</keyword>
<dbReference type="RefSeq" id="WP_312744634.1">
    <property type="nucleotide sequence ID" value="NZ_CP116968.1"/>
</dbReference>
<name>A0AA96K2V7_9BACT</name>
<proteinExistence type="predicted"/>
<dbReference type="SUPFAM" id="SSF53448">
    <property type="entry name" value="Nucleotide-diphospho-sugar transferases"/>
    <property type="match status" value="1"/>
</dbReference>
<dbReference type="CDD" id="cd02523">
    <property type="entry name" value="PC_cytidylyltransferase"/>
    <property type="match status" value="1"/>
</dbReference>
<dbReference type="KEGG" id="nneo:PQG83_19590"/>
<dbReference type="PANTHER" id="PTHR43584">
    <property type="entry name" value="NUCLEOTIDYL TRANSFERASE"/>
    <property type="match status" value="1"/>
</dbReference>
<accession>A0AA96K2V7</accession>
<dbReference type="EMBL" id="CP116968">
    <property type="protein sequence ID" value="WNM61919.1"/>
    <property type="molecule type" value="Genomic_DNA"/>
</dbReference>
<dbReference type="Pfam" id="PF12804">
    <property type="entry name" value="NTP_transf_3"/>
    <property type="match status" value="1"/>
</dbReference>
<dbReference type="Gene3D" id="3.90.550.10">
    <property type="entry name" value="Spore Coat Polysaccharide Biosynthesis Protein SpsA, Chain A"/>
    <property type="match status" value="1"/>
</dbReference>
<evidence type="ECO:0000313" key="5">
    <source>
        <dbReference type="Proteomes" id="UP001302494"/>
    </source>
</evidence>
<protein>
    <submittedName>
        <fullName evidence="4">Phosphocholine cytidylyltransferase family protein</fullName>
    </submittedName>
</protein>
<dbReference type="InterPro" id="IPR025877">
    <property type="entry name" value="MobA-like_NTP_Trfase"/>
</dbReference>
<evidence type="ECO:0000313" key="4">
    <source>
        <dbReference type="EMBL" id="WNM61919.1"/>
    </source>
</evidence>
<organism evidence="4 5">
    <name type="scientific">Candidatus Nitrospira neomarina</name>
    <dbReference type="NCBI Taxonomy" id="3020899"/>
    <lineage>
        <taxon>Bacteria</taxon>
        <taxon>Pseudomonadati</taxon>
        <taxon>Nitrospirota</taxon>
        <taxon>Nitrospiria</taxon>
        <taxon>Nitrospirales</taxon>
        <taxon>Nitrospiraceae</taxon>
        <taxon>Nitrospira</taxon>
    </lineage>
</organism>
<feature type="domain" description="MobA-like NTP transferase" evidence="3">
    <location>
        <begin position="3"/>
        <end position="120"/>
    </location>
</feature>
<dbReference type="PANTHER" id="PTHR43584:SF8">
    <property type="entry name" value="N-ACETYLMURAMATE ALPHA-1-PHOSPHATE URIDYLYLTRANSFERASE"/>
    <property type="match status" value="1"/>
</dbReference>
<keyword evidence="2 4" id="KW-0548">Nucleotidyltransferase</keyword>
<evidence type="ECO:0000259" key="3">
    <source>
        <dbReference type="Pfam" id="PF12804"/>
    </source>
</evidence>
<evidence type="ECO:0000256" key="1">
    <source>
        <dbReference type="ARBA" id="ARBA00022679"/>
    </source>
</evidence>
<dbReference type="AlphaFoldDB" id="A0AA96K2V7"/>
<dbReference type="GO" id="GO:0016779">
    <property type="term" value="F:nucleotidyltransferase activity"/>
    <property type="evidence" value="ECO:0007669"/>
    <property type="project" value="UniProtKB-KW"/>
</dbReference>
<reference evidence="4 5" key="1">
    <citation type="submission" date="2023-01" db="EMBL/GenBank/DDBJ databases">
        <title>Cultivation and genomic characterization of new, ubiquitous marine nitrite-oxidizing bacteria from the Nitrospirales.</title>
        <authorList>
            <person name="Mueller A.J."/>
            <person name="Daebeler A."/>
            <person name="Herbold C.W."/>
            <person name="Kirkegaard R.H."/>
            <person name="Daims H."/>
        </authorList>
    </citation>
    <scope>NUCLEOTIDE SEQUENCE [LARGE SCALE GENOMIC DNA]</scope>
    <source>
        <strain evidence="4 5">DK</strain>
    </source>
</reference>
<dbReference type="InterPro" id="IPR029044">
    <property type="entry name" value="Nucleotide-diphossugar_trans"/>
</dbReference>
<dbReference type="InterPro" id="IPR050065">
    <property type="entry name" value="GlmU-like"/>
</dbReference>